<reference evidence="2 3" key="1">
    <citation type="journal article" date="2011" name="J. Bacteriol.">
        <title>Genome sequence of the verrucomicrobium Opitutus terrae PB90-1, an abundant inhabitant of rice paddy soil ecosystems.</title>
        <authorList>
            <person name="van Passel M.W."/>
            <person name="Kant R."/>
            <person name="Palva A."/>
            <person name="Copeland A."/>
            <person name="Lucas S."/>
            <person name="Lapidus A."/>
            <person name="Glavina del Rio T."/>
            <person name="Pitluck S."/>
            <person name="Goltsman E."/>
            <person name="Clum A."/>
            <person name="Sun H."/>
            <person name="Schmutz J."/>
            <person name="Larimer F.W."/>
            <person name="Land M.L."/>
            <person name="Hauser L."/>
            <person name="Kyrpides N."/>
            <person name="Mikhailova N."/>
            <person name="Richardson P.P."/>
            <person name="Janssen P.H."/>
            <person name="de Vos W.M."/>
            <person name="Smidt H."/>
        </authorList>
    </citation>
    <scope>NUCLEOTIDE SEQUENCE [LARGE SCALE GENOMIC DNA]</scope>
    <source>
        <strain evidence="3">DSM 11246 / JCM 15787 / PB90-1</strain>
    </source>
</reference>
<accession>B1ZMM5</accession>
<name>B1ZMM5_OPITP</name>
<dbReference type="STRING" id="452637.Oter_1082"/>
<organism evidence="2 3">
    <name type="scientific">Opitutus terrae (strain DSM 11246 / JCM 15787 / PB90-1)</name>
    <dbReference type="NCBI Taxonomy" id="452637"/>
    <lineage>
        <taxon>Bacteria</taxon>
        <taxon>Pseudomonadati</taxon>
        <taxon>Verrucomicrobiota</taxon>
        <taxon>Opitutia</taxon>
        <taxon>Opitutales</taxon>
        <taxon>Opitutaceae</taxon>
        <taxon>Opitutus</taxon>
    </lineage>
</organism>
<evidence type="ECO:0000313" key="3">
    <source>
        <dbReference type="Proteomes" id="UP000007013"/>
    </source>
</evidence>
<keyword evidence="3" id="KW-1185">Reference proteome</keyword>
<dbReference type="HOGENOM" id="CLU_2524307_0_0_0"/>
<dbReference type="KEGG" id="ote:Oter_1082"/>
<evidence type="ECO:0000256" key="1">
    <source>
        <dbReference type="SAM" id="Phobius"/>
    </source>
</evidence>
<dbReference type="AlphaFoldDB" id="B1ZMM5"/>
<proteinExistence type="predicted"/>
<gene>
    <name evidence="2" type="ordered locus">Oter_1082</name>
</gene>
<dbReference type="Proteomes" id="UP000007013">
    <property type="component" value="Chromosome"/>
</dbReference>
<evidence type="ECO:0000313" key="2">
    <source>
        <dbReference type="EMBL" id="ACB74370.1"/>
    </source>
</evidence>
<keyword evidence="1" id="KW-0812">Transmembrane</keyword>
<dbReference type="EMBL" id="CP001032">
    <property type="protein sequence ID" value="ACB74370.1"/>
    <property type="molecule type" value="Genomic_DNA"/>
</dbReference>
<sequence length="84" mass="9908">MKREDEIYQSIIDRYRSLPADLDQNTVKSWIESVNKQMERVRQRNQQRQQSRDLNELLFSRRLGVVGFVLVATGSMMQSFAAML</sequence>
<keyword evidence="1" id="KW-1133">Transmembrane helix</keyword>
<protein>
    <submittedName>
        <fullName evidence="2">Uncharacterized protein</fullName>
    </submittedName>
</protein>
<feature type="transmembrane region" description="Helical" evidence="1">
    <location>
        <begin position="63"/>
        <end position="83"/>
    </location>
</feature>
<keyword evidence="1" id="KW-0472">Membrane</keyword>